<proteinExistence type="predicted"/>
<dbReference type="Proteomes" id="UP000003560">
    <property type="component" value="Unassembled WGS sequence"/>
</dbReference>
<dbReference type="HOGENOM" id="CLU_2768716_0_0_11"/>
<protein>
    <submittedName>
        <fullName evidence="1">Uncharacterized protein</fullName>
    </submittedName>
</protein>
<name>B6GCV7_9ACTN</name>
<dbReference type="EMBL" id="ABXJ01000111">
    <property type="protein sequence ID" value="EEA89870.1"/>
    <property type="molecule type" value="Genomic_DNA"/>
</dbReference>
<gene>
    <name evidence="1" type="ORF">COLSTE_01935</name>
</gene>
<keyword evidence="2" id="KW-1185">Reference proteome</keyword>
<dbReference type="AlphaFoldDB" id="B6GCV7"/>
<evidence type="ECO:0000313" key="2">
    <source>
        <dbReference type="Proteomes" id="UP000003560"/>
    </source>
</evidence>
<evidence type="ECO:0000313" key="1">
    <source>
        <dbReference type="EMBL" id="EEA89870.1"/>
    </source>
</evidence>
<organism evidence="1 2">
    <name type="scientific">Collinsella stercoris DSM 13279</name>
    <dbReference type="NCBI Taxonomy" id="445975"/>
    <lineage>
        <taxon>Bacteria</taxon>
        <taxon>Bacillati</taxon>
        <taxon>Actinomycetota</taxon>
        <taxon>Coriobacteriia</taxon>
        <taxon>Coriobacteriales</taxon>
        <taxon>Coriobacteriaceae</taxon>
        <taxon>Collinsella</taxon>
    </lineage>
</organism>
<comment type="caution">
    <text evidence="1">The sequence shown here is derived from an EMBL/GenBank/DDBJ whole genome shotgun (WGS) entry which is preliminary data.</text>
</comment>
<dbReference type="STRING" id="445975.COLSTE_01935"/>
<sequence length="69" mass="7926">MSEERDVVAMSAIAERLGKTTGYLSPYRRQLIARQVIEQTAPGYVTFSIPFMREFLQERRGAILARYGE</sequence>
<reference evidence="1 2" key="2">
    <citation type="submission" date="2008-10" db="EMBL/GenBank/DDBJ databases">
        <authorList>
            <person name="Fulton L."/>
            <person name="Clifton S."/>
            <person name="Fulton B."/>
            <person name="Xu J."/>
            <person name="Minx P."/>
            <person name="Pepin K.H."/>
            <person name="Johnson M."/>
            <person name="Thiruvilangam P."/>
            <person name="Bhonagiri V."/>
            <person name="Nash W.E."/>
            <person name="Mardis E.R."/>
            <person name="Wilson R.K."/>
        </authorList>
    </citation>
    <scope>NUCLEOTIDE SEQUENCE [LARGE SCALE GENOMIC DNA]</scope>
    <source>
        <strain evidence="1 2">DSM 13279</strain>
    </source>
</reference>
<reference evidence="1 2" key="1">
    <citation type="submission" date="2008-10" db="EMBL/GenBank/DDBJ databases">
        <title>Draft genome sequence of Collinsella stercoris (DSM 13279).</title>
        <authorList>
            <person name="Sudarsanam P."/>
            <person name="Ley R."/>
            <person name="Guruge J."/>
            <person name="Turnbaugh P.J."/>
            <person name="Mahowald M."/>
            <person name="Liep D."/>
            <person name="Gordon J."/>
        </authorList>
    </citation>
    <scope>NUCLEOTIDE SEQUENCE [LARGE SCALE GENOMIC DNA]</scope>
    <source>
        <strain evidence="1 2">DSM 13279</strain>
    </source>
</reference>
<accession>B6GCV7</accession>